<evidence type="ECO:0000256" key="7">
    <source>
        <dbReference type="ARBA" id="ARBA00049458"/>
    </source>
</evidence>
<keyword evidence="3 9" id="KW-0812">Transmembrane</keyword>
<dbReference type="AlphaFoldDB" id="A0A9P0DMH5"/>
<evidence type="ECO:0000256" key="8">
    <source>
        <dbReference type="ARBA" id="ARBA00049560"/>
    </source>
</evidence>
<dbReference type="GO" id="GO:0047408">
    <property type="term" value="F:alkenylglycerophosphocholine hydrolase activity"/>
    <property type="evidence" value="ECO:0007669"/>
    <property type="project" value="UniProtKB-EC"/>
</dbReference>
<evidence type="ECO:0000256" key="5">
    <source>
        <dbReference type="ARBA" id="ARBA00023136"/>
    </source>
</evidence>
<comment type="catalytic activity">
    <reaction evidence="8">
        <text>a 1-O-(1Z-alkenyl)-sn-glycero-3-phosphocholine + H2O = a 2,3-saturated aldehyde + sn-glycerol 3-phosphocholine</text>
        <dbReference type="Rhea" id="RHEA:22544"/>
        <dbReference type="ChEBI" id="CHEBI:15377"/>
        <dbReference type="ChEBI" id="CHEBI:16870"/>
        <dbReference type="ChEBI" id="CHEBI:73359"/>
        <dbReference type="ChEBI" id="CHEBI:77287"/>
        <dbReference type="EC" id="3.3.2.2"/>
    </reaction>
</comment>
<feature type="transmembrane region" description="Helical" evidence="9">
    <location>
        <begin position="65"/>
        <end position="98"/>
    </location>
</feature>
<keyword evidence="4 9" id="KW-1133">Transmembrane helix</keyword>
<keyword evidence="11" id="KW-1185">Reference proteome</keyword>
<sequence>MNLPQISVLFGKLVPFFATVIIYFILLIPPAENPTLLAVIIKCSPIMSLMYFVKHYGSCTNPIFVGLFFCCIGDGFLMFKGYFFHGMLAFMLGHLNYIRAFGFKPLKPRIGLFSFLIGGINISLLYKGLSGLFVPGVSMYILIIDTMIWRAFARLQNPWTWTQISICTGSVLFALSDFFIGISMFVRPIAHSQVLIMSSYYAAQLGISLGVLEIVPK</sequence>
<dbReference type="InterPro" id="IPR012506">
    <property type="entry name" value="TMEM86B-like"/>
</dbReference>
<gene>
    <name evidence="10" type="ORF">CEUTPL_LOCUS7582</name>
</gene>
<organism evidence="10 11">
    <name type="scientific">Ceutorhynchus assimilis</name>
    <name type="common">cabbage seed weevil</name>
    <dbReference type="NCBI Taxonomy" id="467358"/>
    <lineage>
        <taxon>Eukaryota</taxon>
        <taxon>Metazoa</taxon>
        <taxon>Ecdysozoa</taxon>
        <taxon>Arthropoda</taxon>
        <taxon>Hexapoda</taxon>
        <taxon>Insecta</taxon>
        <taxon>Pterygota</taxon>
        <taxon>Neoptera</taxon>
        <taxon>Endopterygota</taxon>
        <taxon>Coleoptera</taxon>
        <taxon>Polyphaga</taxon>
        <taxon>Cucujiformia</taxon>
        <taxon>Curculionidae</taxon>
        <taxon>Ceutorhynchinae</taxon>
        <taxon>Ceutorhynchus</taxon>
    </lineage>
</organism>
<comment type="subcellular location">
    <subcellularLocation>
        <location evidence="1">Membrane</location>
        <topology evidence="1">Multi-pass membrane protein</topology>
    </subcellularLocation>
</comment>
<evidence type="ECO:0000256" key="6">
    <source>
        <dbReference type="ARBA" id="ARBA00035673"/>
    </source>
</evidence>
<dbReference type="OrthoDB" id="2133758at2759"/>
<dbReference type="Proteomes" id="UP001152799">
    <property type="component" value="Chromosome 3"/>
</dbReference>
<protein>
    <recommendedName>
        <fullName evidence="6">lysoplasmalogenase</fullName>
        <ecNumber evidence="6">3.3.2.2</ecNumber>
    </recommendedName>
</protein>
<feature type="transmembrane region" description="Helical" evidence="9">
    <location>
        <begin position="198"/>
        <end position="215"/>
    </location>
</feature>
<dbReference type="Pfam" id="PF07947">
    <property type="entry name" value="YhhN"/>
    <property type="match status" value="1"/>
</dbReference>
<evidence type="ECO:0000256" key="2">
    <source>
        <dbReference type="ARBA" id="ARBA00007375"/>
    </source>
</evidence>
<reference evidence="10" key="1">
    <citation type="submission" date="2022-01" db="EMBL/GenBank/DDBJ databases">
        <authorList>
            <person name="King R."/>
        </authorList>
    </citation>
    <scope>NUCLEOTIDE SEQUENCE</scope>
</reference>
<feature type="transmembrane region" description="Helical" evidence="9">
    <location>
        <begin position="110"/>
        <end position="126"/>
    </location>
</feature>
<feature type="transmembrane region" description="Helical" evidence="9">
    <location>
        <begin position="35"/>
        <end position="53"/>
    </location>
</feature>
<dbReference type="PANTHER" id="PTHR31885:SF6">
    <property type="entry name" value="GH04784P"/>
    <property type="match status" value="1"/>
</dbReference>
<comment type="similarity">
    <text evidence="2">Belongs to the TMEM86 family.</text>
</comment>
<feature type="transmembrane region" description="Helical" evidence="9">
    <location>
        <begin position="6"/>
        <end position="28"/>
    </location>
</feature>
<proteinExistence type="inferred from homology"/>
<evidence type="ECO:0000256" key="9">
    <source>
        <dbReference type="SAM" id="Phobius"/>
    </source>
</evidence>
<dbReference type="PANTHER" id="PTHR31885">
    <property type="entry name" value="GH04784P"/>
    <property type="match status" value="1"/>
</dbReference>
<evidence type="ECO:0000256" key="4">
    <source>
        <dbReference type="ARBA" id="ARBA00022989"/>
    </source>
</evidence>
<dbReference type="GO" id="GO:0016020">
    <property type="term" value="C:membrane"/>
    <property type="evidence" value="ECO:0007669"/>
    <property type="project" value="UniProtKB-SubCell"/>
</dbReference>
<feature type="transmembrane region" description="Helical" evidence="9">
    <location>
        <begin position="164"/>
        <end position="186"/>
    </location>
</feature>
<keyword evidence="5 9" id="KW-0472">Membrane</keyword>
<evidence type="ECO:0000313" key="11">
    <source>
        <dbReference type="Proteomes" id="UP001152799"/>
    </source>
</evidence>
<evidence type="ECO:0000256" key="1">
    <source>
        <dbReference type="ARBA" id="ARBA00004141"/>
    </source>
</evidence>
<accession>A0A9P0DMH5</accession>
<dbReference type="EC" id="3.3.2.2" evidence="6"/>
<name>A0A9P0DMH5_9CUCU</name>
<evidence type="ECO:0000313" key="10">
    <source>
        <dbReference type="EMBL" id="CAH1128860.1"/>
    </source>
</evidence>
<dbReference type="EMBL" id="OU892279">
    <property type="protein sequence ID" value="CAH1128860.1"/>
    <property type="molecule type" value="Genomic_DNA"/>
</dbReference>
<evidence type="ECO:0000256" key="3">
    <source>
        <dbReference type="ARBA" id="ARBA00022692"/>
    </source>
</evidence>
<comment type="catalytic activity">
    <reaction evidence="7">
        <text>a 1-O-(1Z-alkenyl)-sn-glycero-3-phosphoethanolamine + H2O = a 2,3-saturated aldehyde + sn-glycero-3-phosphoethanolamine</text>
        <dbReference type="Rhea" id="RHEA:16905"/>
        <dbReference type="ChEBI" id="CHEBI:15377"/>
        <dbReference type="ChEBI" id="CHEBI:73359"/>
        <dbReference type="ChEBI" id="CHEBI:77288"/>
        <dbReference type="ChEBI" id="CHEBI:143890"/>
        <dbReference type="EC" id="3.3.2.2"/>
    </reaction>
</comment>